<dbReference type="GO" id="GO:0008270">
    <property type="term" value="F:zinc ion binding"/>
    <property type="evidence" value="ECO:0007669"/>
    <property type="project" value="InterPro"/>
</dbReference>
<reference evidence="6" key="1">
    <citation type="journal article" date="2020" name="Stud. Mycol.">
        <title>101 Dothideomycetes genomes: a test case for predicting lifestyles and emergence of pathogens.</title>
        <authorList>
            <person name="Haridas S."/>
            <person name="Albert R."/>
            <person name="Binder M."/>
            <person name="Bloem J."/>
            <person name="Labutti K."/>
            <person name="Salamov A."/>
            <person name="Andreopoulos B."/>
            <person name="Baker S."/>
            <person name="Barry K."/>
            <person name="Bills G."/>
            <person name="Bluhm B."/>
            <person name="Cannon C."/>
            <person name="Castanera R."/>
            <person name="Culley D."/>
            <person name="Daum C."/>
            <person name="Ezra D."/>
            <person name="Gonzalez J."/>
            <person name="Henrissat B."/>
            <person name="Kuo A."/>
            <person name="Liang C."/>
            <person name="Lipzen A."/>
            <person name="Lutzoni F."/>
            <person name="Magnuson J."/>
            <person name="Mondo S."/>
            <person name="Nolan M."/>
            <person name="Ohm R."/>
            <person name="Pangilinan J."/>
            <person name="Park H.-J."/>
            <person name="Ramirez L."/>
            <person name="Alfaro M."/>
            <person name="Sun H."/>
            <person name="Tritt A."/>
            <person name="Yoshinaga Y."/>
            <person name="Zwiers L.-H."/>
            <person name="Turgeon B."/>
            <person name="Goodwin S."/>
            <person name="Spatafora J."/>
            <person name="Crous P."/>
            <person name="Grigoriev I."/>
        </authorList>
    </citation>
    <scope>NUCLEOTIDE SEQUENCE</scope>
    <source>
        <strain evidence="6">ATCC 36951</strain>
    </source>
</reference>
<evidence type="ECO:0000259" key="5">
    <source>
        <dbReference type="PROSITE" id="PS50048"/>
    </source>
</evidence>
<dbReference type="PROSITE" id="PS50048">
    <property type="entry name" value="ZN2_CY6_FUNGAL_2"/>
    <property type="match status" value="1"/>
</dbReference>
<dbReference type="CDD" id="cd00067">
    <property type="entry name" value="GAL4"/>
    <property type="match status" value="1"/>
</dbReference>
<feature type="compositionally biased region" description="Basic and acidic residues" evidence="4">
    <location>
        <begin position="81"/>
        <end position="95"/>
    </location>
</feature>
<dbReference type="SUPFAM" id="SSF57701">
    <property type="entry name" value="Zn2/Cys6 DNA-binding domain"/>
    <property type="match status" value="1"/>
</dbReference>
<dbReference type="SMART" id="SM00066">
    <property type="entry name" value="GAL4"/>
    <property type="match status" value="1"/>
</dbReference>
<dbReference type="PANTHER" id="PTHR31001">
    <property type="entry name" value="UNCHARACTERIZED TRANSCRIPTIONAL REGULATORY PROTEIN"/>
    <property type="match status" value="1"/>
</dbReference>
<evidence type="ECO:0000313" key="7">
    <source>
        <dbReference type="Proteomes" id="UP000799537"/>
    </source>
</evidence>
<sequence length="363" mass="40134">MSVPLAQLSCEQCQRRKTKCSKTTPCSACEKAGIQCTAVQRQRLPRGRSGKQRADITTRRALRDRVERLESLVKGLQQPQQHERDLHDNESRLPETAEAVSARTTSVDAFVAPGFWADLSGAVAGLKEVLEYPDIYDEDDRETDESSPNQAKSTPDDSDGALDAHRLLFASGSSAETTLDLPPALKGHLLSVYKDRVDCLFKPLHWPSTLLIILNQQNCQDNATKKESHALESAIYFTSACTLFDHELNGRRSIVEKLRRECEDALVTAGHITTTSFMLLQAFVVYFLGVRACQANAQQWTLTALAARLANAQGIPSNLAGGALSVEIDVQRRLWQCIGVLDLQSAFDRGSHPMALTTWNRCP</sequence>
<dbReference type="AlphaFoldDB" id="A0A6A6CXR0"/>
<evidence type="ECO:0000256" key="2">
    <source>
        <dbReference type="ARBA" id="ARBA00022723"/>
    </source>
</evidence>
<feature type="region of interest" description="Disordered" evidence="4">
    <location>
        <begin position="73"/>
        <end position="100"/>
    </location>
</feature>
<protein>
    <recommendedName>
        <fullName evidence="5">Zn(2)-C6 fungal-type domain-containing protein</fullName>
    </recommendedName>
</protein>
<dbReference type="PANTHER" id="PTHR31001:SF50">
    <property type="entry name" value="ZN(II)2CYS6 TRANSCRIPTION FACTOR (EUROFUNG)"/>
    <property type="match status" value="1"/>
</dbReference>
<dbReference type="GO" id="GO:0005634">
    <property type="term" value="C:nucleus"/>
    <property type="evidence" value="ECO:0007669"/>
    <property type="project" value="UniProtKB-SubCell"/>
</dbReference>
<name>A0A6A6CXR0_ZASCE</name>
<dbReference type="InterPro" id="IPR036864">
    <property type="entry name" value="Zn2-C6_fun-type_DNA-bd_sf"/>
</dbReference>
<organism evidence="6 7">
    <name type="scientific">Zasmidium cellare ATCC 36951</name>
    <dbReference type="NCBI Taxonomy" id="1080233"/>
    <lineage>
        <taxon>Eukaryota</taxon>
        <taxon>Fungi</taxon>
        <taxon>Dikarya</taxon>
        <taxon>Ascomycota</taxon>
        <taxon>Pezizomycotina</taxon>
        <taxon>Dothideomycetes</taxon>
        <taxon>Dothideomycetidae</taxon>
        <taxon>Mycosphaerellales</taxon>
        <taxon>Mycosphaerellaceae</taxon>
        <taxon>Zasmidium</taxon>
    </lineage>
</organism>
<keyword evidence="3" id="KW-0539">Nucleus</keyword>
<keyword evidence="7" id="KW-1185">Reference proteome</keyword>
<dbReference type="EMBL" id="ML993584">
    <property type="protein sequence ID" value="KAF2171008.1"/>
    <property type="molecule type" value="Genomic_DNA"/>
</dbReference>
<dbReference type="Gene3D" id="4.10.240.10">
    <property type="entry name" value="Zn(2)-C6 fungal-type DNA-binding domain"/>
    <property type="match status" value="1"/>
</dbReference>
<dbReference type="GO" id="GO:0000981">
    <property type="term" value="F:DNA-binding transcription factor activity, RNA polymerase II-specific"/>
    <property type="evidence" value="ECO:0007669"/>
    <property type="project" value="InterPro"/>
</dbReference>
<dbReference type="InterPro" id="IPR001138">
    <property type="entry name" value="Zn2Cys6_DnaBD"/>
</dbReference>
<dbReference type="OrthoDB" id="424974at2759"/>
<proteinExistence type="predicted"/>
<dbReference type="GeneID" id="54565024"/>
<evidence type="ECO:0000256" key="4">
    <source>
        <dbReference type="SAM" id="MobiDB-lite"/>
    </source>
</evidence>
<evidence type="ECO:0000256" key="3">
    <source>
        <dbReference type="ARBA" id="ARBA00023242"/>
    </source>
</evidence>
<dbReference type="Pfam" id="PF00172">
    <property type="entry name" value="Zn_clus"/>
    <property type="match status" value="1"/>
</dbReference>
<dbReference type="CDD" id="cd12148">
    <property type="entry name" value="fungal_TF_MHR"/>
    <property type="match status" value="1"/>
</dbReference>
<dbReference type="RefSeq" id="XP_033671897.1">
    <property type="nucleotide sequence ID" value="XM_033811752.1"/>
</dbReference>
<comment type="subcellular location">
    <subcellularLocation>
        <location evidence="1">Nucleus</location>
    </subcellularLocation>
</comment>
<dbReference type="InterPro" id="IPR050613">
    <property type="entry name" value="Sec_Metabolite_Reg"/>
</dbReference>
<evidence type="ECO:0000256" key="1">
    <source>
        <dbReference type="ARBA" id="ARBA00004123"/>
    </source>
</evidence>
<evidence type="ECO:0000313" key="6">
    <source>
        <dbReference type="EMBL" id="KAF2171008.1"/>
    </source>
</evidence>
<keyword evidence="2" id="KW-0479">Metal-binding</keyword>
<dbReference type="Proteomes" id="UP000799537">
    <property type="component" value="Unassembled WGS sequence"/>
</dbReference>
<gene>
    <name evidence="6" type="ORF">M409DRAFT_51243</name>
</gene>
<feature type="domain" description="Zn(2)-C6 fungal-type" evidence="5">
    <location>
        <begin position="9"/>
        <end position="38"/>
    </location>
</feature>
<feature type="region of interest" description="Disordered" evidence="4">
    <location>
        <begin position="138"/>
        <end position="160"/>
    </location>
</feature>
<accession>A0A6A6CXR0</accession>